<feature type="compositionally biased region" description="Low complexity" evidence="1">
    <location>
        <begin position="51"/>
        <end position="63"/>
    </location>
</feature>
<sequence>MFIISWVFDKLGYMPKISVDANWPFPATQKEYKPHPDEVKPKKAVKKTVKIAKATTRTPKTKK</sequence>
<gene>
    <name evidence="2" type="ORF">UFOVP202_55</name>
</gene>
<evidence type="ECO:0000256" key="1">
    <source>
        <dbReference type="SAM" id="MobiDB-lite"/>
    </source>
</evidence>
<protein>
    <submittedName>
        <fullName evidence="2">Uncharacterized protein</fullName>
    </submittedName>
</protein>
<name>A0A6J7WN86_9CAUD</name>
<feature type="region of interest" description="Disordered" evidence="1">
    <location>
        <begin position="32"/>
        <end position="63"/>
    </location>
</feature>
<evidence type="ECO:0000313" key="2">
    <source>
        <dbReference type="EMBL" id="CAB5218115.1"/>
    </source>
</evidence>
<organism evidence="2">
    <name type="scientific">uncultured Caudovirales phage</name>
    <dbReference type="NCBI Taxonomy" id="2100421"/>
    <lineage>
        <taxon>Viruses</taxon>
        <taxon>Duplodnaviria</taxon>
        <taxon>Heunggongvirae</taxon>
        <taxon>Uroviricota</taxon>
        <taxon>Caudoviricetes</taxon>
        <taxon>Peduoviridae</taxon>
        <taxon>Maltschvirus</taxon>
        <taxon>Maltschvirus maltsch</taxon>
    </lineage>
</organism>
<proteinExistence type="predicted"/>
<feature type="compositionally biased region" description="Basic and acidic residues" evidence="1">
    <location>
        <begin position="32"/>
        <end position="41"/>
    </location>
</feature>
<dbReference type="EMBL" id="LR798254">
    <property type="protein sequence ID" value="CAB5218115.1"/>
    <property type="molecule type" value="Genomic_DNA"/>
</dbReference>
<reference evidence="2" key="1">
    <citation type="submission" date="2020-05" db="EMBL/GenBank/DDBJ databases">
        <authorList>
            <person name="Chiriac C."/>
            <person name="Salcher M."/>
            <person name="Ghai R."/>
            <person name="Kavagutti S V."/>
        </authorList>
    </citation>
    <scope>NUCLEOTIDE SEQUENCE</scope>
</reference>
<accession>A0A6J7WN86</accession>